<evidence type="ECO:0000259" key="7">
    <source>
        <dbReference type="PROSITE" id="PS50111"/>
    </source>
</evidence>
<keyword evidence="6" id="KW-0812">Transmembrane</keyword>
<dbReference type="GO" id="GO:0005886">
    <property type="term" value="C:plasma membrane"/>
    <property type="evidence" value="ECO:0007669"/>
    <property type="project" value="TreeGrafter"/>
</dbReference>
<dbReference type="RefSeq" id="WP_212682670.1">
    <property type="nucleotide sequence ID" value="NZ_JAGSPM010000001.1"/>
</dbReference>
<feature type="domain" description="Methyl-accepting transducer" evidence="7">
    <location>
        <begin position="270"/>
        <end position="499"/>
    </location>
</feature>
<keyword evidence="4" id="KW-0807">Transducer</keyword>
<dbReference type="InterPro" id="IPR047347">
    <property type="entry name" value="YvaQ-like_sensor"/>
</dbReference>
<organism evidence="8 9">
    <name type="scientific">Undibacterium baiyunense</name>
    <dbReference type="NCBI Taxonomy" id="2828731"/>
    <lineage>
        <taxon>Bacteria</taxon>
        <taxon>Pseudomonadati</taxon>
        <taxon>Pseudomonadota</taxon>
        <taxon>Betaproteobacteria</taxon>
        <taxon>Burkholderiales</taxon>
        <taxon>Oxalobacteraceae</taxon>
        <taxon>Undibacterium</taxon>
    </lineage>
</organism>
<evidence type="ECO:0000313" key="8">
    <source>
        <dbReference type="EMBL" id="MBR7745214.1"/>
    </source>
</evidence>
<evidence type="ECO:0000256" key="1">
    <source>
        <dbReference type="ARBA" id="ARBA00004370"/>
    </source>
</evidence>
<evidence type="ECO:0000256" key="2">
    <source>
        <dbReference type="ARBA" id="ARBA00022481"/>
    </source>
</evidence>
<protein>
    <submittedName>
        <fullName evidence="8">MCP four helix bundle domain-containing protein</fullName>
    </submittedName>
</protein>
<comment type="caution">
    <text evidence="8">The sequence shown here is derived from an EMBL/GenBank/DDBJ whole genome shotgun (WGS) entry which is preliminary data.</text>
</comment>
<dbReference type="InterPro" id="IPR004089">
    <property type="entry name" value="MCPsignal_dom"/>
</dbReference>
<dbReference type="PROSITE" id="PS50111">
    <property type="entry name" value="CHEMOTAXIS_TRANSDUC_2"/>
    <property type="match status" value="1"/>
</dbReference>
<keyword evidence="2" id="KW-0488">Methylation</keyword>
<dbReference type="PANTHER" id="PTHR43531">
    <property type="entry name" value="PROTEIN ICFG"/>
    <property type="match status" value="1"/>
</dbReference>
<proteinExistence type="inferred from homology"/>
<evidence type="ECO:0000256" key="6">
    <source>
        <dbReference type="SAM" id="Phobius"/>
    </source>
</evidence>
<dbReference type="GO" id="GO:0007165">
    <property type="term" value="P:signal transduction"/>
    <property type="evidence" value="ECO:0007669"/>
    <property type="project" value="UniProtKB-KW"/>
</dbReference>
<accession>A0A941DAQ4</accession>
<dbReference type="InterPro" id="IPR004090">
    <property type="entry name" value="Chemotax_Me-accpt_rcpt"/>
</dbReference>
<feature type="transmembrane region" description="Helical" evidence="6">
    <location>
        <begin position="188"/>
        <end position="208"/>
    </location>
</feature>
<dbReference type="GO" id="GO:0004888">
    <property type="term" value="F:transmembrane signaling receptor activity"/>
    <property type="evidence" value="ECO:0007669"/>
    <property type="project" value="InterPro"/>
</dbReference>
<feature type="coiled-coil region" evidence="5">
    <location>
        <begin position="289"/>
        <end position="330"/>
    </location>
</feature>
<keyword evidence="5" id="KW-0175">Coiled coil</keyword>
<dbReference type="CDD" id="cd19411">
    <property type="entry name" value="MCP2201-like_sensor"/>
    <property type="match status" value="1"/>
</dbReference>
<dbReference type="PANTHER" id="PTHR43531:SF14">
    <property type="entry name" value="METHYL-ACCEPTING CHEMOTAXIS PROTEIN I-RELATED"/>
    <property type="match status" value="1"/>
</dbReference>
<dbReference type="Proteomes" id="UP000680158">
    <property type="component" value="Unassembled WGS sequence"/>
</dbReference>
<dbReference type="EMBL" id="JAGSPM010000001">
    <property type="protein sequence ID" value="MBR7745214.1"/>
    <property type="molecule type" value="Genomic_DNA"/>
</dbReference>
<dbReference type="InterPro" id="IPR024478">
    <property type="entry name" value="HlyB_4HB_MCP"/>
</dbReference>
<feature type="transmembrane region" description="Helical" evidence="6">
    <location>
        <begin position="12"/>
        <end position="32"/>
    </location>
</feature>
<name>A0A941DAQ4_9BURK</name>
<sequence length="545" mass="58400">MNDLKISTKLFGGFGVIGFLLMLIVAIGLHNLSSVNDNVKDIINDKVPATQLSTETLRQVDVIAIALRNMMLNHDKVDQQKQLDTIENARQLIQTSTERLVKVTITNEGKELLLRVNEAGKKYANGTTALLKLIVSAKDDEAKAFLANDLRPILAIYKEATNNLIQFQFAAIAIKGEQSEETYIGSKFLMFGLGMIAVLLATITGVLITRNLMNAIGGEPKEASNMVKAVAEGNLSIQIALKPGDKASVMANLHAMQLSLSKVVSDVRLGSESVAAASAEIAQGNMDLSARTESQASALEETAASMEELMSTVKQNADNAKQANQLARNATLVASQGGEVVTNVVETMREISESSVKIADIISVIDGIAFQTNILALNAAVEAARAGEQGRGFAVVASEVRSLAGRSAEAAKEIKSLINTSVNCVRNGTELVDRAGVTMIEIVNSIKRVEDIMSEISASSHEQALGVTQIGEAVTLMDESTQQNAALVEEMAAAASTLKFQASELVQTVSVFKVVSDTHEINRNATAKKSKLFNFRNERDLRLLA</sequence>
<evidence type="ECO:0000256" key="4">
    <source>
        <dbReference type="PROSITE-ProRule" id="PRU00284"/>
    </source>
</evidence>
<keyword evidence="6" id="KW-1133">Transmembrane helix</keyword>
<dbReference type="PRINTS" id="PR00260">
    <property type="entry name" value="CHEMTRNSDUCR"/>
</dbReference>
<reference evidence="8 9" key="1">
    <citation type="submission" date="2021-04" db="EMBL/GenBank/DDBJ databases">
        <title>novel species isolated from subtropical streams in China.</title>
        <authorList>
            <person name="Lu H."/>
        </authorList>
    </citation>
    <scope>NUCLEOTIDE SEQUENCE [LARGE SCALE GENOMIC DNA]</scope>
    <source>
        <strain evidence="8 9">BYS107W</strain>
    </source>
</reference>
<gene>
    <name evidence="8" type="ORF">KDM92_01360</name>
</gene>
<keyword evidence="9" id="KW-1185">Reference proteome</keyword>
<dbReference type="SMART" id="SM00283">
    <property type="entry name" value="MA"/>
    <property type="match status" value="1"/>
</dbReference>
<comment type="subcellular location">
    <subcellularLocation>
        <location evidence="1">Membrane</location>
    </subcellularLocation>
</comment>
<dbReference type="Gene3D" id="1.10.287.950">
    <property type="entry name" value="Methyl-accepting chemotaxis protein"/>
    <property type="match status" value="1"/>
</dbReference>
<dbReference type="SUPFAM" id="SSF58104">
    <property type="entry name" value="Methyl-accepting chemotaxis protein (MCP) signaling domain"/>
    <property type="match status" value="1"/>
</dbReference>
<comment type="similarity">
    <text evidence="3">Belongs to the methyl-accepting chemotaxis (MCP) protein family.</text>
</comment>
<keyword evidence="6" id="KW-0472">Membrane</keyword>
<evidence type="ECO:0000313" key="9">
    <source>
        <dbReference type="Proteomes" id="UP000680158"/>
    </source>
</evidence>
<dbReference type="AlphaFoldDB" id="A0A941DAQ4"/>
<evidence type="ECO:0000256" key="5">
    <source>
        <dbReference type="SAM" id="Coils"/>
    </source>
</evidence>
<dbReference type="Pfam" id="PF00015">
    <property type="entry name" value="MCPsignal"/>
    <property type="match status" value="1"/>
</dbReference>
<evidence type="ECO:0000256" key="3">
    <source>
        <dbReference type="ARBA" id="ARBA00029447"/>
    </source>
</evidence>
<dbReference type="FunFam" id="1.10.287.950:FF:000001">
    <property type="entry name" value="Methyl-accepting chemotaxis sensory transducer"/>
    <property type="match status" value="1"/>
</dbReference>
<dbReference type="GO" id="GO:0006935">
    <property type="term" value="P:chemotaxis"/>
    <property type="evidence" value="ECO:0007669"/>
    <property type="project" value="InterPro"/>
</dbReference>
<dbReference type="InterPro" id="IPR051310">
    <property type="entry name" value="MCP_chemotaxis"/>
</dbReference>
<dbReference type="Pfam" id="PF12729">
    <property type="entry name" value="4HB_MCP_1"/>
    <property type="match status" value="1"/>
</dbReference>
<dbReference type="CDD" id="cd11386">
    <property type="entry name" value="MCP_signal"/>
    <property type="match status" value="1"/>
</dbReference>